<dbReference type="Proteomes" id="UP001283361">
    <property type="component" value="Unassembled WGS sequence"/>
</dbReference>
<evidence type="ECO:0000256" key="1">
    <source>
        <dbReference type="SAM" id="MobiDB-lite"/>
    </source>
</evidence>
<sequence length="172" mass="19277">MINNANDRHTSLGDGIVYLTYDLRGAPGSFSGSQILRNWGNIISNKLSLGGKTYGTISDILFEPRHSGVRRVRHFPNRKNVRSSATSSFSQVTKCLLQLSARERRDFQCEARNSPAGNMANKSAKYIIFLWTLWRCQGKTTANENVQCLYPSMPGQQQAPKDASLDKNIHKN</sequence>
<evidence type="ECO:0000313" key="3">
    <source>
        <dbReference type="Proteomes" id="UP001283361"/>
    </source>
</evidence>
<gene>
    <name evidence="2" type="ORF">RRG08_055737</name>
</gene>
<accession>A0AAE1E8L7</accession>
<reference evidence="2" key="1">
    <citation type="journal article" date="2023" name="G3 (Bethesda)">
        <title>A reference genome for the long-term kleptoplast-retaining sea slug Elysia crispata morphotype clarki.</title>
        <authorList>
            <person name="Eastman K.E."/>
            <person name="Pendleton A.L."/>
            <person name="Shaikh M.A."/>
            <person name="Suttiyut T."/>
            <person name="Ogas R."/>
            <person name="Tomko P."/>
            <person name="Gavelis G."/>
            <person name="Widhalm J.R."/>
            <person name="Wisecaver J.H."/>
        </authorList>
    </citation>
    <scope>NUCLEOTIDE SEQUENCE</scope>
    <source>
        <strain evidence="2">ECLA1</strain>
    </source>
</reference>
<proteinExistence type="predicted"/>
<organism evidence="2 3">
    <name type="scientific">Elysia crispata</name>
    <name type="common">lettuce slug</name>
    <dbReference type="NCBI Taxonomy" id="231223"/>
    <lineage>
        <taxon>Eukaryota</taxon>
        <taxon>Metazoa</taxon>
        <taxon>Spiralia</taxon>
        <taxon>Lophotrochozoa</taxon>
        <taxon>Mollusca</taxon>
        <taxon>Gastropoda</taxon>
        <taxon>Heterobranchia</taxon>
        <taxon>Euthyneura</taxon>
        <taxon>Panpulmonata</taxon>
        <taxon>Sacoglossa</taxon>
        <taxon>Placobranchoidea</taxon>
        <taxon>Plakobranchidae</taxon>
        <taxon>Elysia</taxon>
    </lineage>
</organism>
<feature type="compositionally biased region" description="Basic and acidic residues" evidence="1">
    <location>
        <begin position="163"/>
        <end position="172"/>
    </location>
</feature>
<name>A0AAE1E8L7_9GAST</name>
<feature type="region of interest" description="Disordered" evidence="1">
    <location>
        <begin position="152"/>
        <end position="172"/>
    </location>
</feature>
<keyword evidence="3" id="KW-1185">Reference proteome</keyword>
<protein>
    <submittedName>
        <fullName evidence="2">Uncharacterized protein</fullName>
    </submittedName>
</protein>
<evidence type="ECO:0000313" key="2">
    <source>
        <dbReference type="EMBL" id="KAK3796903.1"/>
    </source>
</evidence>
<dbReference type="EMBL" id="JAWDGP010000832">
    <property type="protein sequence ID" value="KAK3796903.1"/>
    <property type="molecule type" value="Genomic_DNA"/>
</dbReference>
<dbReference type="AlphaFoldDB" id="A0AAE1E8L7"/>
<comment type="caution">
    <text evidence="2">The sequence shown here is derived from an EMBL/GenBank/DDBJ whole genome shotgun (WGS) entry which is preliminary data.</text>
</comment>